<organism evidence="1 2">
    <name type="scientific">Lacticaseibacillus paracasei subsp. paracasei Lpp41</name>
    <dbReference type="NCBI Taxonomy" id="1256208"/>
    <lineage>
        <taxon>Bacteria</taxon>
        <taxon>Bacillati</taxon>
        <taxon>Bacillota</taxon>
        <taxon>Bacilli</taxon>
        <taxon>Lactobacillales</taxon>
        <taxon>Lactobacillaceae</taxon>
        <taxon>Lacticaseibacillus</taxon>
    </lineage>
</organism>
<evidence type="ECO:0000313" key="2">
    <source>
        <dbReference type="Proteomes" id="UP000014244"/>
    </source>
</evidence>
<sequence length="180" mass="21360">MRKRNKQQVHECGEPLCHQIVPVSKRYCPEHQAQHAAIWRAKKDAYRRSKLAQAIKAKQAKQYDQTERDPEATKFYHSSRWTKVRDAVYARDMATDQVTGEVLGDRKVVDHIIPLRLCTAKQALDSNNLWVLSYRTHYRKTQLEQLISQKPNGDTKLRHLDRQWWTKVLREKKEDNNNEQ</sequence>
<proteinExistence type="predicted"/>
<reference evidence="1 2" key="1">
    <citation type="journal article" date="2013" name="PLoS ONE">
        <title>Lactobacillus paracasei comparative genomics: towards species pan-genome definition and exploitation of diversity.</title>
        <authorList>
            <person name="Smokvina T."/>
            <person name="Wels M."/>
            <person name="Polka J."/>
            <person name="Chervaux C."/>
            <person name="Brisse S."/>
            <person name="Boekhorst J."/>
            <person name="van Hylckama Vlieg J.E."/>
            <person name="Siezen R.J."/>
        </authorList>
    </citation>
    <scope>NUCLEOTIDE SEQUENCE [LARGE SCALE GENOMIC DNA]</scope>
    <source>
        <strain evidence="1 2">Lpp41</strain>
    </source>
</reference>
<protein>
    <submittedName>
        <fullName evidence="1">Phage-related HNH nuclease</fullName>
    </submittedName>
</protein>
<dbReference type="AlphaFoldDB" id="A0A829H7N3"/>
<dbReference type="Proteomes" id="UP000014244">
    <property type="component" value="Unassembled WGS sequence"/>
</dbReference>
<gene>
    <name evidence="1" type="ORF">Lpp41_07574</name>
</gene>
<accession>A0A829H7N3</accession>
<name>A0A829H7N3_LACPA</name>
<evidence type="ECO:0000313" key="1">
    <source>
        <dbReference type="EMBL" id="EPC73217.1"/>
    </source>
</evidence>
<dbReference type="EMBL" id="ANKE01000348">
    <property type="protein sequence ID" value="EPC73217.1"/>
    <property type="molecule type" value="Genomic_DNA"/>
</dbReference>
<comment type="caution">
    <text evidence="1">The sequence shown here is derived from an EMBL/GenBank/DDBJ whole genome shotgun (WGS) entry which is preliminary data.</text>
</comment>